<dbReference type="AlphaFoldDB" id="A0AAN8EDP1"/>
<dbReference type="Pfam" id="PF01119">
    <property type="entry name" value="DNA_mis_repair"/>
    <property type="match status" value="1"/>
</dbReference>
<feature type="compositionally biased region" description="Basic and acidic residues" evidence="3">
    <location>
        <begin position="810"/>
        <end position="827"/>
    </location>
</feature>
<dbReference type="InterPro" id="IPR020568">
    <property type="entry name" value="Ribosomal_Su5_D2-typ_SF"/>
</dbReference>
<feature type="compositionally biased region" description="Polar residues" evidence="3">
    <location>
        <begin position="490"/>
        <end position="508"/>
    </location>
</feature>
<comment type="caution">
    <text evidence="5">The sequence shown here is derived from an EMBL/GenBank/DDBJ whole genome shotgun (WGS) entry which is preliminary data.</text>
</comment>
<dbReference type="Proteomes" id="UP001316803">
    <property type="component" value="Unassembled WGS sequence"/>
</dbReference>
<name>A0AAN8EDP1_9EURO</name>
<feature type="region of interest" description="Disordered" evidence="3">
    <location>
        <begin position="394"/>
        <end position="432"/>
    </location>
</feature>
<dbReference type="GO" id="GO:0061982">
    <property type="term" value="P:meiosis I cell cycle process"/>
    <property type="evidence" value="ECO:0007669"/>
    <property type="project" value="UniProtKB-ARBA"/>
</dbReference>
<dbReference type="SMART" id="SM01340">
    <property type="entry name" value="DNA_mis_repair"/>
    <property type="match status" value="1"/>
</dbReference>
<dbReference type="Gene3D" id="3.30.565.10">
    <property type="entry name" value="Histidine kinase-like ATPase, C-terminal domain"/>
    <property type="match status" value="1"/>
</dbReference>
<evidence type="ECO:0000313" key="6">
    <source>
        <dbReference type="Proteomes" id="UP001316803"/>
    </source>
</evidence>
<feature type="compositionally biased region" description="Polar residues" evidence="3">
    <location>
        <begin position="650"/>
        <end position="661"/>
    </location>
</feature>
<gene>
    <name evidence="5" type="ORF">OHC33_005772</name>
</gene>
<dbReference type="Gene3D" id="3.30.230.10">
    <property type="match status" value="1"/>
</dbReference>
<dbReference type="GO" id="GO:0005524">
    <property type="term" value="F:ATP binding"/>
    <property type="evidence" value="ECO:0007669"/>
    <property type="project" value="InterPro"/>
</dbReference>
<feature type="region of interest" description="Disordered" evidence="3">
    <location>
        <begin position="810"/>
        <end position="851"/>
    </location>
</feature>
<dbReference type="FunFam" id="3.30.565.10:FF:000017">
    <property type="entry name" value="PMS1 homolog 1, mismatch repair system component"/>
    <property type="match status" value="1"/>
</dbReference>
<reference evidence="5 6" key="1">
    <citation type="submission" date="2022-12" db="EMBL/GenBank/DDBJ databases">
        <title>Genomic features and morphological characterization of a novel Knufia sp. strain isolated from spacecraft assembly facility.</title>
        <authorList>
            <person name="Teixeira M."/>
            <person name="Chander A.M."/>
            <person name="Stajich J.E."/>
            <person name="Venkateswaran K."/>
        </authorList>
    </citation>
    <scope>NUCLEOTIDE SEQUENCE [LARGE SCALE GENOMIC DNA]</scope>
    <source>
        <strain evidence="5 6">FJI-L2-BK-P2</strain>
    </source>
</reference>
<dbReference type="InterPro" id="IPR014721">
    <property type="entry name" value="Ribsml_uS5_D2-typ_fold_subgr"/>
</dbReference>
<evidence type="ECO:0000256" key="2">
    <source>
        <dbReference type="ARBA" id="ARBA00022763"/>
    </source>
</evidence>
<dbReference type="InterPro" id="IPR014762">
    <property type="entry name" value="DNA_mismatch_repair_CS"/>
</dbReference>
<feature type="region of interest" description="Disordered" evidence="3">
    <location>
        <begin position="957"/>
        <end position="977"/>
    </location>
</feature>
<dbReference type="EMBL" id="JAKLMC020000012">
    <property type="protein sequence ID" value="KAK5953204.1"/>
    <property type="molecule type" value="Genomic_DNA"/>
</dbReference>
<feature type="region of interest" description="Disordered" evidence="3">
    <location>
        <begin position="490"/>
        <end position="766"/>
    </location>
</feature>
<evidence type="ECO:0000259" key="4">
    <source>
        <dbReference type="SMART" id="SM01340"/>
    </source>
</evidence>
<feature type="compositionally biased region" description="Polar residues" evidence="3">
    <location>
        <begin position="622"/>
        <end position="634"/>
    </location>
</feature>
<comment type="similarity">
    <text evidence="1">Belongs to the DNA mismatch repair MutL/HexB family.</text>
</comment>
<dbReference type="InterPro" id="IPR002099">
    <property type="entry name" value="MutL/Mlh/PMS"/>
</dbReference>
<evidence type="ECO:0000256" key="3">
    <source>
        <dbReference type="SAM" id="MobiDB-lite"/>
    </source>
</evidence>
<keyword evidence="6" id="KW-1185">Reference proteome</keyword>
<dbReference type="GO" id="GO:0016887">
    <property type="term" value="F:ATP hydrolysis activity"/>
    <property type="evidence" value="ECO:0007669"/>
    <property type="project" value="InterPro"/>
</dbReference>
<dbReference type="PANTHER" id="PTHR10073:SF41">
    <property type="entry name" value="MISMATCH REPAIR PROTEIN, PUTATIVE (AFU_ORTHOLOGUE AFUA_8G05820)-RELATED"/>
    <property type="match status" value="1"/>
</dbReference>
<evidence type="ECO:0000313" key="5">
    <source>
        <dbReference type="EMBL" id="KAK5953204.1"/>
    </source>
</evidence>
<sequence length="977" mass="106715">MPIAALSENAARAICSSLVLNDAISVIKELIDNALDSHATNIIIEIAANTLDIIQVKDNGTGIGIEDRQLLCKRGYTSKIRTFQDLEQLGGTFLGFRGEALASVAELSESVAFTTRVDGETVGTQLKFDSKGKLSSSSSAAHGTGTTVRVTDFLKSVPVRRQTAQKQAVKTLPKVKKLLFDYAFARPTVKFSFKVLKSKSDLRDNWTFAPSKDASNLQMLAGKIVGKDVAAQCKQESISSEEDDYVIDALMVKPDGDPTKSGSSSRFFSIDGRPLTAERGVMKDLHKTYRSYLQSHLTDSSHQAGSQFLLLRLRCPKGAYDINVEPAKNEVMFEDSQKILRLFEDLCIRLYGEKRPSDPVHRPKVKERAAATTGFDVLLAKKDYVPEQQRSAITATHNSPGAAINTPPDSSLQATDAKAAVNSPSSEGSPAKVSRNMYELDDDDGICIADEQHANRSEPSEPEDIENVMDPHVTNPFVLAKMSTRLQPLNLTTPDTEASSRTAGQTGPRSEESPAPAISNTSVLLPRRSSLLPSPSTSPEREQPYQNPGPPDRPWKIRHPRGDEEESISSSEPAAAPGPTLLDAWTQSVNSSSPVQKPSGLIEVRRSEPICNSGFPVRTPAQPRTQKSATQISTRDPKRGQQAPFRTPFKKTTPSMPSSGPQHFPSPEVTPRPSSRRGSLSSADTSREAGPSLPGFARPRMDTNAELDEIMDFEHRKRDTILQQRGKRTTSRLSASNANKEQAQEQEQQLSAPQPYNEGVVPQERDQDTDYASRFALDAAAADIAHNSPQPNTSALKQNPHENRYKKALRDLEERSRVETATEHVDGGIRVVSSPPHPSIRDRPKLSPSDPRAYLIRHQDDQGAPGKLAKQKRTKTTKLPFELIPANAATSHLLAMLDSSVTMEVAYLRRVAESLEPYDPYIRSGPAGHNETSLRSGSLLLSEVEPVVRAMLEGRTSSPALGSAGEADVSTDMDDFC</sequence>
<protein>
    <recommendedName>
        <fullName evidence="4">DNA mismatch repair protein S5 domain-containing protein</fullName>
    </recommendedName>
</protein>
<feature type="domain" description="DNA mismatch repair protein S5" evidence="4">
    <location>
        <begin position="221"/>
        <end position="352"/>
    </location>
</feature>
<feature type="compositionally biased region" description="Low complexity" evidence="3">
    <location>
        <begin position="672"/>
        <end position="684"/>
    </location>
</feature>
<dbReference type="Pfam" id="PF02518">
    <property type="entry name" value="HATPase_c"/>
    <property type="match status" value="1"/>
</dbReference>
<accession>A0AAN8EDP1</accession>
<dbReference type="GO" id="GO:0006298">
    <property type="term" value="P:mismatch repair"/>
    <property type="evidence" value="ECO:0007669"/>
    <property type="project" value="InterPro"/>
</dbReference>
<dbReference type="InterPro" id="IPR038973">
    <property type="entry name" value="MutL/Mlh/Pms-like"/>
</dbReference>
<dbReference type="SUPFAM" id="SSF55874">
    <property type="entry name" value="ATPase domain of HSP90 chaperone/DNA topoisomerase II/histidine kinase"/>
    <property type="match status" value="1"/>
</dbReference>
<feature type="compositionally biased region" description="Low complexity" evidence="3">
    <location>
        <begin position="521"/>
        <end position="538"/>
    </location>
</feature>
<keyword evidence="2" id="KW-0227">DNA damage</keyword>
<dbReference type="GO" id="GO:0140664">
    <property type="term" value="F:ATP-dependent DNA damage sensor activity"/>
    <property type="evidence" value="ECO:0007669"/>
    <property type="project" value="InterPro"/>
</dbReference>
<proteinExistence type="inferred from homology"/>
<dbReference type="GO" id="GO:0032389">
    <property type="term" value="C:MutLalpha complex"/>
    <property type="evidence" value="ECO:0007669"/>
    <property type="project" value="TreeGrafter"/>
</dbReference>
<dbReference type="GO" id="GO:0030983">
    <property type="term" value="F:mismatched DNA binding"/>
    <property type="evidence" value="ECO:0007669"/>
    <property type="project" value="InterPro"/>
</dbReference>
<dbReference type="InterPro" id="IPR003594">
    <property type="entry name" value="HATPase_dom"/>
</dbReference>
<dbReference type="NCBIfam" id="TIGR00585">
    <property type="entry name" value="mutl"/>
    <property type="match status" value="1"/>
</dbReference>
<feature type="compositionally biased region" description="Polar residues" evidence="3">
    <location>
        <begin position="731"/>
        <end position="740"/>
    </location>
</feature>
<dbReference type="PANTHER" id="PTHR10073">
    <property type="entry name" value="DNA MISMATCH REPAIR PROTEIN MLH, PMS, MUTL"/>
    <property type="match status" value="1"/>
</dbReference>
<dbReference type="InterPro" id="IPR013507">
    <property type="entry name" value="DNA_mismatch_S5_2-like"/>
</dbReference>
<feature type="compositionally biased region" description="Polar residues" evidence="3">
    <location>
        <begin position="585"/>
        <end position="596"/>
    </location>
</feature>
<organism evidence="5 6">
    <name type="scientific">Knufia fluminis</name>
    <dbReference type="NCBI Taxonomy" id="191047"/>
    <lineage>
        <taxon>Eukaryota</taxon>
        <taxon>Fungi</taxon>
        <taxon>Dikarya</taxon>
        <taxon>Ascomycota</taxon>
        <taxon>Pezizomycotina</taxon>
        <taxon>Eurotiomycetes</taxon>
        <taxon>Chaetothyriomycetidae</taxon>
        <taxon>Chaetothyriales</taxon>
        <taxon>Trichomeriaceae</taxon>
        <taxon>Knufia</taxon>
    </lineage>
</organism>
<dbReference type="PROSITE" id="PS00058">
    <property type="entry name" value="DNA_MISMATCH_REPAIR_1"/>
    <property type="match status" value="1"/>
</dbReference>
<dbReference type="InterPro" id="IPR036890">
    <property type="entry name" value="HATPase_C_sf"/>
</dbReference>
<dbReference type="SUPFAM" id="SSF54211">
    <property type="entry name" value="Ribosomal protein S5 domain 2-like"/>
    <property type="match status" value="1"/>
</dbReference>
<evidence type="ECO:0000256" key="1">
    <source>
        <dbReference type="ARBA" id="ARBA00006082"/>
    </source>
</evidence>